<dbReference type="RefSeq" id="XP_030996862.1">
    <property type="nucleotide sequence ID" value="XM_031139150.1"/>
</dbReference>
<dbReference type="PROSITE" id="PS00154">
    <property type="entry name" value="ATPASE_E1_E2"/>
    <property type="match status" value="1"/>
</dbReference>
<dbReference type="PANTHER" id="PTHR45630:SF8">
    <property type="entry name" value="CATION-TRANSPORTING ATPASE"/>
    <property type="match status" value="1"/>
</dbReference>
<feature type="transmembrane region" description="Helical" evidence="13">
    <location>
        <begin position="186"/>
        <end position="207"/>
    </location>
</feature>
<accession>A0A507BDY0</accession>
<dbReference type="SUPFAM" id="SSF56784">
    <property type="entry name" value="HAD-like"/>
    <property type="match status" value="1"/>
</dbReference>
<keyword evidence="3" id="KW-0597">Phosphoprotein</keyword>
<feature type="domain" description="P5B-type ATPase N-terminal" evidence="16">
    <location>
        <begin position="170"/>
        <end position="289"/>
    </location>
</feature>
<dbReference type="GeneID" id="41972156"/>
<keyword evidence="6 13" id="KW-0547">Nucleotide-binding</keyword>
<evidence type="ECO:0000256" key="3">
    <source>
        <dbReference type="ARBA" id="ARBA00022553"/>
    </source>
</evidence>
<organism evidence="17 18">
    <name type="scientific">Thyridium curvatum</name>
    <dbReference type="NCBI Taxonomy" id="1093900"/>
    <lineage>
        <taxon>Eukaryota</taxon>
        <taxon>Fungi</taxon>
        <taxon>Dikarya</taxon>
        <taxon>Ascomycota</taxon>
        <taxon>Pezizomycotina</taxon>
        <taxon>Sordariomycetes</taxon>
        <taxon>Sordariomycetidae</taxon>
        <taxon>Thyridiales</taxon>
        <taxon>Thyridiaceae</taxon>
        <taxon>Thyridium</taxon>
    </lineage>
</organism>
<name>A0A507BDY0_9PEZI</name>
<dbReference type="InterPro" id="IPR023299">
    <property type="entry name" value="ATPase_P-typ_cyto_dom_N"/>
</dbReference>
<dbReference type="PANTHER" id="PTHR45630">
    <property type="entry name" value="CATION-TRANSPORTING ATPASE-RELATED"/>
    <property type="match status" value="1"/>
</dbReference>
<keyword evidence="5 13" id="KW-0479">Metal-binding</keyword>
<evidence type="ECO:0000256" key="12">
    <source>
        <dbReference type="ARBA" id="ARBA00049360"/>
    </source>
</evidence>
<dbReference type="InterPro" id="IPR018303">
    <property type="entry name" value="ATPase_P-typ_P_site"/>
</dbReference>
<dbReference type="SUPFAM" id="SSF81653">
    <property type="entry name" value="Calcium ATPase, transduction domain A"/>
    <property type="match status" value="1"/>
</dbReference>
<dbReference type="SFLD" id="SFLDF00027">
    <property type="entry name" value="p-type_atpase"/>
    <property type="match status" value="1"/>
</dbReference>
<dbReference type="GO" id="GO:0016887">
    <property type="term" value="F:ATP hydrolysis activity"/>
    <property type="evidence" value="ECO:0007669"/>
    <property type="project" value="InterPro"/>
</dbReference>
<dbReference type="InterPro" id="IPR023214">
    <property type="entry name" value="HAD_sf"/>
</dbReference>
<evidence type="ECO:0000259" key="16">
    <source>
        <dbReference type="Pfam" id="PF12409"/>
    </source>
</evidence>
<keyword evidence="18" id="KW-1185">Reference proteome</keyword>
<feature type="region of interest" description="Disordered" evidence="14">
    <location>
        <begin position="1"/>
        <end position="28"/>
    </location>
</feature>
<evidence type="ECO:0000313" key="18">
    <source>
        <dbReference type="Proteomes" id="UP000319257"/>
    </source>
</evidence>
<feature type="region of interest" description="Disordered" evidence="14">
    <location>
        <begin position="729"/>
        <end position="751"/>
    </location>
</feature>
<keyword evidence="10 13" id="KW-1133">Transmembrane helix</keyword>
<dbReference type="NCBIfam" id="TIGR01494">
    <property type="entry name" value="ATPase_P-type"/>
    <property type="match status" value="1"/>
</dbReference>
<dbReference type="InterPro" id="IPR044492">
    <property type="entry name" value="P_typ_ATPase_HD_dom"/>
</dbReference>
<dbReference type="SUPFAM" id="SSF81665">
    <property type="entry name" value="Calcium ATPase, transmembrane domain M"/>
    <property type="match status" value="1"/>
</dbReference>
<feature type="transmembrane region" description="Helical" evidence="13">
    <location>
        <begin position="1258"/>
        <end position="1278"/>
    </location>
</feature>
<dbReference type="FunFam" id="3.40.1110.10:FF:000057">
    <property type="entry name" value="Cation-transporting ATPase"/>
    <property type="match status" value="1"/>
</dbReference>
<keyword evidence="8 13" id="KW-0460">Magnesium</keyword>
<dbReference type="OrthoDB" id="48943at2759"/>
<feature type="transmembrane region" description="Helical" evidence="13">
    <location>
        <begin position="368"/>
        <end position="388"/>
    </location>
</feature>
<evidence type="ECO:0000256" key="6">
    <source>
        <dbReference type="ARBA" id="ARBA00022741"/>
    </source>
</evidence>
<dbReference type="STRING" id="1093900.A0A507BDY0"/>
<keyword evidence="4 13" id="KW-0812">Transmembrane</keyword>
<dbReference type="InterPro" id="IPR001757">
    <property type="entry name" value="P_typ_ATPase"/>
</dbReference>
<evidence type="ECO:0000256" key="1">
    <source>
        <dbReference type="ARBA" id="ARBA00004141"/>
    </source>
</evidence>
<evidence type="ECO:0000256" key="7">
    <source>
        <dbReference type="ARBA" id="ARBA00022840"/>
    </source>
</evidence>
<dbReference type="Gene3D" id="3.40.50.1000">
    <property type="entry name" value="HAD superfamily/HAD-like"/>
    <property type="match status" value="1"/>
</dbReference>
<proteinExistence type="inferred from homology"/>
<gene>
    <name evidence="17" type="ORF">E0L32_004709</name>
</gene>
<feature type="transmembrane region" description="Helical" evidence="13">
    <location>
        <begin position="1105"/>
        <end position="1126"/>
    </location>
</feature>
<dbReference type="CDD" id="cd07542">
    <property type="entry name" value="P-type_ATPase_cation"/>
    <property type="match status" value="1"/>
</dbReference>
<comment type="catalytic activity">
    <reaction evidence="12 13">
        <text>ATP + H2O = ADP + phosphate + H(+)</text>
        <dbReference type="Rhea" id="RHEA:13065"/>
        <dbReference type="ChEBI" id="CHEBI:15377"/>
        <dbReference type="ChEBI" id="CHEBI:15378"/>
        <dbReference type="ChEBI" id="CHEBI:30616"/>
        <dbReference type="ChEBI" id="CHEBI:43474"/>
        <dbReference type="ChEBI" id="CHEBI:456216"/>
    </reaction>
</comment>
<feature type="transmembrane region" description="Helical" evidence="13">
    <location>
        <begin position="1189"/>
        <end position="1211"/>
    </location>
</feature>
<dbReference type="InterPro" id="IPR023298">
    <property type="entry name" value="ATPase_P-typ_TM_dom_sf"/>
</dbReference>
<dbReference type="GO" id="GO:0016020">
    <property type="term" value="C:membrane"/>
    <property type="evidence" value="ECO:0007669"/>
    <property type="project" value="UniProtKB-SubCell"/>
</dbReference>
<evidence type="ECO:0000256" key="10">
    <source>
        <dbReference type="ARBA" id="ARBA00022989"/>
    </source>
</evidence>
<sequence length="1316" mass="147608">MEDDGDSSVGDARRGANGHASLYRLDSNQSRSSVFEDVEMAHDELYSGPMAESLPTSVSAFSHRRARADSTASFTFYQDEEEESGPFLQVDSANLEDLDEIPFVEDFEDEEDSSDQQRAASDNDYVLHRRSSTQSRGSVHSRLLRRDSTMTEASGYGTGRSSQKIYMVNEDLYIVIAGFRTSQIGLAAYIAICLVTLGIGWLVFRWVPRWHIKIIGRPSALGESTWAVVENQWGEMSILDIDAKPYGRPLSSVFGPPGKEARYIPDEDQDPILNELRTLSYRYVRFYFHPLRDKFLLCNGWKDPAWVDVRELRAGMDSEEKSHRDLVFGPNLIDIEDKSVFRLLVDEVFHPFYVFQIASLILWSMDEYYYYAIAIFLMSVGSIVATLIETRSTMKRLREISRFECDVRVLRNGFWRYIASGDLVPGDVYEISDPSLTQFPSDSLLLSGDCIVNESMLTGESVPVSKVPATDETLRHLDLAAASISPETARHFLFCGTKIIRARRPQDDRDEEAVALAMVVRTGFNTTKGALVRSMLFPKPSGFKFYRDSFRYISIMACVAVLGFIASFVNFIRLKLAWHLIIVRALDLITIVVPPALPATLTIGINFALTRLRSKQIFCISPQRVNVGGKLDIMCFDKTGTLTEEGLDILGVRVVSKATNKFSDVVTEPAAMVPARDPHNSGQPLETAQRAALYTMATCHSLRSVDDSLVGDPLDLKMFEFTGWSFEEGKQSAGDQNDEEQGGLSPSIARPPPAMVYDLDSRSQSASEQPFELGVVKSFEFVSQLRRASVIVRVFGEQSGDIYVKGAPECMREICKPESFPSDYEELLSYYTHKGYRVIGCATKHVKKLSWVKAQKMKRHEAESGLDFVGFIIFENKLKPTTTAVIDELLRSNIGCVMVTGDNILTAISVARECNMINKTAHCFVPHFVEGDARNPNSRLQWESIDDNIYKLDENTLMPLPPPVNGDASLPYDISNLRNYSIAVSGDVFRWVVDFAKPELLQRMLVCGKVFARMSPDEKHELVEKLQSIDYCCGFCGDGANDCGALKAADVGISLSEAEASVAAPFTSRVFDIRCVPQVIREGRAALVTSFSCFKYMSLYSAIQFTSFLFIDLALILPIAVFMSWSGPFPELCRKRPTANLVSRKVLTPLLGQMCICIAIQTIAFILVRRQPWYIPPIIKHQKTNIKNSDNTALFLTSCFEYIFAGVVLNAGPPFRQGVWKNLPFVATIAVAVLITLYMILGPAHWVKKLMQLTKISWSFKGTIIGLGVIFLVVAWVAEHYLFPKLARLIGQVKEAITQKSKKRKEYKLIQERMRT</sequence>
<feature type="transmembrane region" description="Helical" evidence="13">
    <location>
        <begin position="1223"/>
        <end position="1246"/>
    </location>
</feature>
<feature type="transmembrane region" description="Helical" evidence="13">
    <location>
        <begin position="1146"/>
        <end position="1168"/>
    </location>
</feature>
<evidence type="ECO:0000256" key="5">
    <source>
        <dbReference type="ARBA" id="ARBA00022723"/>
    </source>
</evidence>
<dbReference type="FunFam" id="2.70.150.10:FF:000119">
    <property type="entry name" value="Cation-transporting ATPase"/>
    <property type="match status" value="1"/>
</dbReference>
<dbReference type="FunFam" id="3.40.50.1000:FF:000068">
    <property type="entry name" value="Cation-transporting ATPase"/>
    <property type="match status" value="1"/>
</dbReference>
<dbReference type="GO" id="GO:0006874">
    <property type="term" value="P:intracellular calcium ion homeostasis"/>
    <property type="evidence" value="ECO:0007669"/>
    <property type="project" value="TreeGrafter"/>
</dbReference>
<dbReference type="FunFam" id="1.20.1110.10:FF:000032">
    <property type="entry name" value="Cation-transporting ATPase"/>
    <property type="match status" value="1"/>
</dbReference>
<evidence type="ECO:0000256" key="8">
    <source>
        <dbReference type="ARBA" id="ARBA00022842"/>
    </source>
</evidence>
<dbReference type="NCBIfam" id="TIGR01657">
    <property type="entry name" value="P-ATPase-V"/>
    <property type="match status" value="1"/>
</dbReference>
<dbReference type="InterPro" id="IPR047819">
    <property type="entry name" value="P5A-ATPase_N"/>
</dbReference>
<dbReference type="InParanoid" id="A0A507BDY0"/>
<dbReference type="SFLD" id="SFLDG00002">
    <property type="entry name" value="C1.7:_P-type_atpase_like"/>
    <property type="match status" value="1"/>
</dbReference>
<keyword evidence="7 13" id="KW-0067">ATP-binding</keyword>
<feature type="transmembrane region" description="Helical" evidence="13">
    <location>
        <begin position="578"/>
        <end position="609"/>
    </location>
</feature>
<dbReference type="FunCoup" id="A0A507BDY0">
    <property type="interactions" value="317"/>
</dbReference>
<dbReference type="PRINTS" id="PR00119">
    <property type="entry name" value="CATATPASE"/>
</dbReference>
<feature type="domain" description="P-type ATPase A" evidence="15">
    <location>
        <begin position="406"/>
        <end position="535"/>
    </location>
</feature>
<dbReference type="Gene3D" id="3.40.1110.10">
    <property type="entry name" value="Calcium-transporting ATPase, cytoplasmic domain N"/>
    <property type="match status" value="1"/>
</dbReference>
<dbReference type="EC" id="7.2.2.-" evidence="13"/>
<comment type="caution">
    <text evidence="17">The sequence shown here is derived from an EMBL/GenBank/DDBJ whole genome shotgun (WGS) entry which is preliminary data.</text>
</comment>
<dbReference type="InterPro" id="IPR059000">
    <property type="entry name" value="ATPase_P-type_domA"/>
</dbReference>
<dbReference type="GO" id="GO:0005524">
    <property type="term" value="F:ATP binding"/>
    <property type="evidence" value="ECO:0007669"/>
    <property type="project" value="UniProtKB-UniRule"/>
</dbReference>
<reference evidence="17 18" key="1">
    <citation type="submission" date="2019-06" db="EMBL/GenBank/DDBJ databases">
        <title>Draft genome sequence of the filamentous fungus Phialemoniopsis curvata isolated from diesel fuel.</title>
        <authorList>
            <person name="Varaljay V.A."/>
            <person name="Lyon W.J."/>
            <person name="Crouch A.L."/>
            <person name="Drake C.E."/>
            <person name="Hollomon J.M."/>
            <person name="Nadeau L.J."/>
            <person name="Nunn H.S."/>
            <person name="Stevenson B.S."/>
            <person name="Bojanowski C.L."/>
            <person name="Crookes-Goodson W.J."/>
        </authorList>
    </citation>
    <scope>NUCLEOTIDE SEQUENCE [LARGE SCALE GENOMIC DNA]</scope>
    <source>
        <strain evidence="17 18">D216</strain>
    </source>
</reference>
<protein>
    <recommendedName>
        <fullName evidence="13">Cation-transporting ATPase</fullName>
        <ecNumber evidence="13">7.2.2.-</ecNumber>
    </recommendedName>
</protein>
<evidence type="ECO:0000256" key="11">
    <source>
        <dbReference type="ARBA" id="ARBA00023136"/>
    </source>
</evidence>
<evidence type="ECO:0000256" key="4">
    <source>
        <dbReference type="ARBA" id="ARBA00022692"/>
    </source>
</evidence>
<evidence type="ECO:0000256" key="9">
    <source>
        <dbReference type="ARBA" id="ARBA00022967"/>
    </source>
</evidence>
<dbReference type="InterPro" id="IPR008250">
    <property type="entry name" value="ATPase_P-typ_transduc_dom_A_sf"/>
</dbReference>
<comment type="subcellular location">
    <subcellularLocation>
        <location evidence="1 13">Membrane</location>
        <topology evidence="1 13">Multi-pass membrane protein</topology>
    </subcellularLocation>
</comment>
<evidence type="ECO:0000313" key="17">
    <source>
        <dbReference type="EMBL" id="TPX15151.1"/>
    </source>
</evidence>
<keyword evidence="9 13" id="KW-1278">Translocase</keyword>
<dbReference type="Pfam" id="PF00122">
    <property type="entry name" value="E1-E2_ATPase"/>
    <property type="match status" value="1"/>
</dbReference>
<evidence type="ECO:0000256" key="14">
    <source>
        <dbReference type="SAM" id="MobiDB-lite"/>
    </source>
</evidence>
<dbReference type="InterPro" id="IPR006544">
    <property type="entry name" value="P-type_TPase_V"/>
</dbReference>
<dbReference type="Pfam" id="PF12409">
    <property type="entry name" value="P5-ATPase"/>
    <property type="match status" value="1"/>
</dbReference>
<evidence type="ECO:0000256" key="13">
    <source>
        <dbReference type="RuleBase" id="RU362082"/>
    </source>
</evidence>
<feature type="transmembrane region" description="Helical" evidence="13">
    <location>
        <begin position="552"/>
        <end position="572"/>
    </location>
</feature>
<evidence type="ECO:0000259" key="15">
    <source>
        <dbReference type="Pfam" id="PF00122"/>
    </source>
</evidence>
<dbReference type="GO" id="GO:0015662">
    <property type="term" value="F:P-type ion transporter activity"/>
    <property type="evidence" value="ECO:0007669"/>
    <property type="project" value="InterPro"/>
</dbReference>
<dbReference type="SFLD" id="SFLDS00003">
    <property type="entry name" value="Haloacid_Dehalogenase"/>
    <property type="match status" value="1"/>
</dbReference>
<dbReference type="SUPFAM" id="SSF81660">
    <property type="entry name" value="Metal cation-transporting ATPase, ATP-binding domain N"/>
    <property type="match status" value="1"/>
</dbReference>
<dbReference type="Gene3D" id="2.70.150.10">
    <property type="entry name" value="Calcium-transporting ATPase, cytoplasmic transduction domain A"/>
    <property type="match status" value="1"/>
</dbReference>
<comment type="similarity">
    <text evidence="2 13">Belongs to the cation transport ATPase (P-type) (TC 3.A.3) family. Type V subfamily.</text>
</comment>
<dbReference type="GO" id="GO:0046872">
    <property type="term" value="F:metal ion binding"/>
    <property type="evidence" value="ECO:0007669"/>
    <property type="project" value="UniProtKB-UniRule"/>
</dbReference>
<evidence type="ECO:0000256" key="2">
    <source>
        <dbReference type="ARBA" id="ARBA00006000"/>
    </source>
</evidence>
<feature type="region of interest" description="Disordered" evidence="14">
    <location>
        <begin position="107"/>
        <end position="142"/>
    </location>
</feature>
<dbReference type="Proteomes" id="UP000319257">
    <property type="component" value="Unassembled WGS sequence"/>
</dbReference>
<dbReference type="EMBL" id="SKBQ01000023">
    <property type="protein sequence ID" value="TPX15151.1"/>
    <property type="molecule type" value="Genomic_DNA"/>
</dbReference>
<dbReference type="InterPro" id="IPR036412">
    <property type="entry name" value="HAD-like_sf"/>
</dbReference>
<dbReference type="GO" id="GO:0019829">
    <property type="term" value="F:ATPase-coupled monoatomic cation transmembrane transporter activity"/>
    <property type="evidence" value="ECO:0007669"/>
    <property type="project" value="UniProtKB-UniRule"/>
</dbReference>
<keyword evidence="11 13" id="KW-0472">Membrane</keyword>
<dbReference type="InterPro" id="IPR047821">
    <property type="entry name" value="P5B-type_ATPase"/>
</dbReference>
<feature type="transmembrane region" description="Helical" evidence="13">
    <location>
        <begin position="343"/>
        <end position="362"/>
    </location>
</feature>